<dbReference type="GO" id="GO:0036064">
    <property type="term" value="C:ciliary basal body"/>
    <property type="evidence" value="ECO:0007669"/>
    <property type="project" value="TreeGrafter"/>
</dbReference>
<evidence type="ECO:0000259" key="12">
    <source>
        <dbReference type="Pfam" id="PF24762"/>
    </source>
</evidence>
<dbReference type="Pfam" id="PF24762">
    <property type="entry name" value="TPR_IF140-IFT172"/>
    <property type="match status" value="1"/>
</dbReference>
<dbReference type="GO" id="GO:0035721">
    <property type="term" value="P:intraciliary retrograde transport"/>
    <property type="evidence" value="ECO:0007669"/>
    <property type="project" value="TreeGrafter"/>
</dbReference>
<name>A0AAW1QT17_9CHLO</name>
<dbReference type="SUPFAM" id="SSF48452">
    <property type="entry name" value="TPR-like"/>
    <property type="match status" value="2"/>
</dbReference>
<evidence type="ECO:0000313" key="13">
    <source>
        <dbReference type="EMBL" id="KAK9824666.1"/>
    </source>
</evidence>
<proteinExistence type="predicted"/>
<dbReference type="InterPro" id="IPR015943">
    <property type="entry name" value="WD40/YVTN_repeat-like_dom_sf"/>
</dbReference>
<dbReference type="InterPro" id="IPR056155">
    <property type="entry name" value="Beta-prop_IFT140_2nd"/>
</dbReference>
<feature type="domain" description="IFT140 first beta-propeller" evidence="9">
    <location>
        <begin position="23"/>
        <end position="161"/>
    </location>
</feature>
<feature type="domain" description="IF140/IFT172/WDR19 TPR" evidence="12">
    <location>
        <begin position="729"/>
        <end position="1217"/>
    </location>
</feature>
<evidence type="ECO:0008006" key="15">
    <source>
        <dbReference type="Google" id="ProtNLM"/>
    </source>
</evidence>
<dbReference type="Gene3D" id="2.130.10.10">
    <property type="entry name" value="YVTN repeat-like/Quinoprotein amine dehydrogenase"/>
    <property type="match status" value="2"/>
</dbReference>
<dbReference type="PANTHER" id="PTHR15722:SF7">
    <property type="entry name" value="INTRAFLAGELLAR TRANSPORT PROTEIN 140 HOMOLOG"/>
    <property type="match status" value="1"/>
</dbReference>
<dbReference type="GO" id="GO:0005930">
    <property type="term" value="C:axoneme"/>
    <property type="evidence" value="ECO:0007669"/>
    <property type="project" value="TreeGrafter"/>
</dbReference>
<sequence>MSVYIINSVSTRTALAAWSKAPEHAPLLAVAADDGSVGIHGQAGDLHVTPDFAGWIKNVRSTEGVASLAWHPSLMLLTIGWKDGGLSLWSAGDGRLREDSKTHRAAISCLEWQSPGALLASGDACGRLGLWKVDSQMRPMSLVSYAGEANEAMSHVLFGTSTGAVLVYFATATATGTTVFSADDQGHKVRLYTVDSQLAHLFMYQAKQQLVGVCTASQLYVHGCEDDGKWEVIVKMKLAAGSGEGTASLQVAWAGKHTLASASDRDVVVRMYNLKTEDNFVLHTDAPGTPATSKVASLSYSHQSSTLAAATSSGRVVMWRHLGEPAGPAHGVAADPASSWQALQSVTVPGQPVGIAWGASSRLLGVVCSDAIHACERVALQRRQHGNLCAAQTGAKQVAVTSATGSNGRTAAPSFQVRGLGLNADHLLLWSGKTAAVYIIGPTQLLLHASFTCQATSMAIYHEVLFCVDGHSAKVEVRGLDGALQQTHALEAAEGLPAKVDAAGDHLAVLTTLNCLRLWRLEPGKEAKPYGGSRWPQIGEAVVESVRCNCNGAKVSILAGSQAGGDQQQLFVYEVESDRTTSYPFAAESRNPQSHCWDLQHPMLLACETVPLPSRSGMPPSALVASTSGRTGDAPATTAAEVATLFAAPQDGLLLHDYQPLATGQGLVGIAAPYLSAVRAAAPDSNGPSTSDRGAVVERISMRSFAGMERGDESTRKALLDFSYQMCTGNMDQAYKAVKIIRNATLWENMAHTAIKTKRLDVVLFCLGNMESHKAAQAIREARGVVEPDARLGTIAVHLGMAAEAEELFSGCGRFDLLNELHQATGHWSQALDVAMQHDRIHLRTTHYRYAQELEAAGNFQGSMAHYEKADAHRVEVPRLLYDAQRLDELRDYIMRSADKDLLKWWARYCESISDFASALSSYQAAGDPLACVRLHCHQGNFREAADIVDQSGSAAAAFHLARQFEATGEEERVADAVRYFAKSQRSSHGARLAKRHGMDNELFNLALQSSQNMVLETAEHFENNGQLEKAVLLYQKAGRTRRALDLCFAAQLFDALHSIAEELTAESDPKLLMRCGEFFLEHGQFDKAVKLLVNAKQHVRALDLCTQHGVTITEDMAEAMTPEKTARNAEEREALLRRIAGTLEEQGNFHLACKKFTQAGDRTRAMAALIKSGDTDKIIFFAGVSRQPETYTMAANYLQTLDWHTRPDFMKHIVTFYTKARVLDSLSAFYEACAQIEIDEYRDYGKALQAMHEALRCLGKSRAADRDLRMASLSRRIASTERFLSARELLASDPGSAIRTCETLVVEASGQANPHEAGIRVGDVYALLIEYWVGQGGLQQAYQVIEKMRQRGIPLGPYIAQETVDQIYQAVGASQPRAEAGRPGERRPQHEDSEDSFIEEDAMGFSDDDERRF</sequence>
<organism evidence="13 14">
    <name type="scientific">[Myrmecia] bisecta</name>
    <dbReference type="NCBI Taxonomy" id="41462"/>
    <lineage>
        <taxon>Eukaryota</taxon>
        <taxon>Viridiplantae</taxon>
        <taxon>Chlorophyta</taxon>
        <taxon>core chlorophytes</taxon>
        <taxon>Trebouxiophyceae</taxon>
        <taxon>Trebouxiales</taxon>
        <taxon>Trebouxiaceae</taxon>
        <taxon>Myrmecia</taxon>
    </lineage>
</organism>
<dbReference type="EMBL" id="JALJOR010000002">
    <property type="protein sequence ID" value="KAK9824666.1"/>
    <property type="molecule type" value="Genomic_DNA"/>
</dbReference>
<dbReference type="SMART" id="SM00320">
    <property type="entry name" value="WD40"/>
    <property type="match status" value="3"/>
</dbReference>
<evidence type="ECO:0000256" key="3">
    <source>
        <dbReference type="ARBA" id="ARBA00022737"/>
    </source>
</evidence>
<dbReference type="Gene3D" id="1.25.40.470">
    <property type="match status" value="1"/>
</dbReference>
<keyword evidence="14" id="KW-1185">Reference proteome</keyword>
<comment type="subcellular location">
    <subcellularLocation>
        <location evidence="1">Cell projection</location>
        <location evidence="1">Cilium</location>
    </subcellularLocation>
</comment>
<evidence type="ECO:0000256" key="1">
    <source>
        <dbReference type="ARBA" id="ARBA00004138"/>
    </source>
</evidence>
<evidence type="ECO:0000256" key="5">
    <source>
        <dbReference type="ARBA" id="ARBA00023069"/>
    </source>
</evidence>
<dbReference type="InterPro" id="IPR056154">
    <property type="entry name" value="Beta-prop_IFT140_1st"/>
</dbReference>
<accession>A0AAW1QT17</accession>
<dbReference type="GO" id="GO:0030991">
    <property type="term" value="C:intraciliary transport particle A"/>
    <property type="evidence" value="ECO:0007669"/>
    <property type="project" value="TreeGrafter"/>
</dbReference>
<keyword evidence="5" id="KW-0969">Cilium</keyword>
<dbReference type="PANTHER" id="PTHR15722">
    <property type="entry name" value="IFT140/172-RELATED"/>
    <property type="match status" value="1"/>
</dbReference>
<reference evidence="13 14" key="1">
    <citation type="journal article" date="2024" name="Nat. Commun.">
        <title>Phylogenomics reveals the evolutionary origins of lichenization in chlorophyte algae.</title>
        <authorList>
            <person name="Puginier C."/>
            <person name="Libourel C."/>
            <person name="Otte J."/>
            <person name="Skaloud P."/>
            <person name="Haon M."/>
            <person name="Grisel S."/>
            <person name="Petersen M."/>
            <person name="Berrin J.G."/>
            <person name="Delaux P.M."/>
            <person name="Dal Grande F."/>
            <person name="Keller J."/>
        </authorList>
    </citation>
    <scope>NUCLEOTIDE SEQUENCE [LARGE SCALE GENOMIC DNA]</scope>
    <source>
        <strain evidence="13 14">SAG 2043</strain>
    </source>
</reference>
<comment type="caution">
    <text evidence="13">The sequence shown here is derived from an EMBL/GenBank/DDBJ whole genome shotgun (WGS) entry which is preliminary data.</text>
</comment>
<evidence type="ECO:0000259" key="9">
    <source>
        <dbReference type="Pfam" id="PF23383"/>
    </source>
</evidence>
<dbReference type="Pfam" id="PF23385">
    <property type="entry name" value="Beta-prop_IFT140_2nd"/>
    <property type="match status" value="1"/>
</dbReference>
<dbReference type="InterPro" id="IPR056156">
    <property type="entry name" value="TPR_IF140_C"/>
</dbReference>
<feature type="compositionally biased region" description="Acidic residues" evidence="8">
    <location>
        <begin position="1393"/>
        <end position="1414"/>
    </location>
</feature>
<feature type="domain" description="IFT140 second beta-propeller" evidence="10">
    <location>
        <begin position="387"/>
        <end position="588"/>
    </location>
</feature>
<dbReference type="SUPFAM" id="SSF69322">
    <property type="entry name" value="Tricorn protease domain 2"/>
    <property type="match status" value="1"/>
</dbReference>
<dbReference type="InterPro" id="IPR001680">
    <property type="entry name" value="WD40_rpt"/>
</dbReference>
<dbReference type="Pfam" id="PF24760">
    <property type="entry name" value="TPR_IF140_C"/>
    <property type="match status" value="1"/>
</dbReference>
<evidence type="ECO:0000256" key="7">
    <source>
        <dbReference type="PROSITE-ProRule" id="PRU00221"/>
    </source>
</evidence>
<dbReference type="Gene3D" id="1.25.40.10">
    <property type="entry name" value="Tetratricopeptide repeat domain"/>
    <property type="match status" value="1"/>
</dbReference>
<feature type="compositionally biased region" description="Basic and acidic residues" evidence="8">
    <location>
        <begin position="1380"/>
        <end position="1392"/>
    </location>
</feature>
<feature type="domain" description="IF140 C-terminal TPR" evidence="11">
    <location>
        <begin position="1225"/>
        <end position="1350"/>
    </location>
</feature>
<dbReference type="Proteomes" id="UP001489004">
    <property type="component" value="Unassembled WGS sequence"/>
</dbReference>
<protein>
    <recommendedName>
        <fullName evidence="15">Intraflagellar transport protein 140</fullName>
    </recommendedName>
</protein>
<evidence type="ECO:0000313" key="14">
    <source>
        <dbReference type="Proteomes" id="UP001489004"/>
    </source>
</evidence>
<feature type="domain" description="IFT140 first beta-propeller" evidence="9">
    <location>
        <begin position="171"/>
        <end position="370"/>
    </location>
</feature>
<keyword evidence="3" id="KW-0677">Repeat</keyword>
<keyword evidence="6" id="KW-0966">Cell projection</keyword>
<gene>
    <name evidence="13" type="ORF">WJX72_012185</name>
</gene>
<evidence type="ECO:0000256" key="4">
    <source>
        <dbReference type="ARBA" id="ARBA00022803"/>
    </source>
</evidence>
<keyword evidence="4" id="KW-0802">TPR repeat</keyword>
<feature type="repeat" description="WD" evidence="7">
    <location>
        <begin position="100"/>
        <end position="141"/>
    </location>
</feature>
<dbReference type="InterPro" id="IPR056168">
    <property type="entry name" value="TPR_IF140/IFT172/WDR19"/>
</dbReference>
<feature type="region of interest" description="Disordered" evidence="8">
    <location>
        <begin position="1374"/>
        <end position="1414"/>
    </location>
</feature>
<evidence type="ECO:0000256" key="2">
    <source>
        <dbReference type="ARBA" id="ARBA00022574"/>
    </source>
</evidence>
<evidence type="ECO:0000256" key="6">
    <source>
        <dbReference type="ARBA" id="ARBA00023273"/>
    </source>
</evidence>
<dbReference type="Pfam" id="PF23383">
    <property type="entry name" value="Beta-prop_IFT140_1st"/>
    <property type="match status" value="2"/>
</dbReference>
<evidence type="ECO:0000256" key="8">
    <source>
        <dbReference type="SAM" id="MobiDB-lite"/>
    </source>
</evidence>
<evidence type="ECO:0000259" key="10">
    <source>
        <dbReference type="Pfam" id="PF23385"/>
    </source>
</evidence>
<dbReference type="InterPro" id="IPR011990">
    <property type="entry name" value="TPR-like_helical_dom_sf"/>
</dbReference>
<keyword evidence="2 7" id="KW-0853">WD repeat</keyword>
<evidence type="ECO:0000259" key="11">
    <source>
        <dbReference type="Pfam" id="PF24760"/>
    </source>
</evidence>
<dbReference type="PROSITE" id="PS50082">
    <property type="entry name" value="WD_REPEATS_2"/>
    <property type="match status" value="1"/>
</dbReference>